<keyword evidence="2" id="KW-1185">Reference proteome</keyword>
<dbReference type="EMBL" id="CP104558">
    <property type="protein sequence ID" value="UXH45652.1"/>
    <property type="molecule type" value="Genomic_DNA"/>
</dbReference>
<reference evidence="1" key="1">
    <citation type="submission" date="2022-09" db="EMBL/GenBank/DDBJ databases">
        <title>Complete genome sequence of Rossellomorea vietnamensis strain RL-WG62, a newly isolated PGPR with the potential for plant salinity stress alleviation.</title>
        <authorList>
            <person name="Ren L."/>
            <person name="Wang G."/>
            <person name="Hu H."/>
        </authorList>
    </citation>
    <scope>NUCLEOTIDE SEQUENCE</scope>
    <source>
        <strain evidence="1">RL-WG62</strain>
    </source>
</reference>
<sequence>MKKGIIMEIKQDILVMMTPEGEFLTGRKQPDQQYAIGEEIPFFPLSSRADKPNTISKWNWRVSTSLLTVLVVIIALFSSSVLQNNRAYAYVSVDINPSMELTLNKDQQVLNIKPYNGDAEVLLKELRDWKNEDVGEVTEKIFLLSERLGYLKGTQNVFITSSFIDDSDPKRETELMDELNEFVEDYGSDHSTNIIMKETSREFRKKASEKGMTAGSLIRETEQKGSTRTTEPVKNDSTIEDNEVQEKMLKQEKEKQKKAIIDEKIKAENQKVNPPIKEKKQPADKAEKPRKNHDQRQKSHPENKGERGKSEKSQMEKSSNGNNGNRGNDKPYRGHDHSTRNDQGYHENNDKRNDHQNNRNEEKKQNHENRKENKKD</sequence>
<evidence type="ECO:0000313" key="1">
    <source>
        <dbReference type="EMBL" id="UXH45652.1"/>
    </source>
</evidence>
<evidence type="ECO:0000313" key="2">
    <source>
        <dbReference type="Proteomes" id="UP001064027"/>
    </source>
</evidence>
<organism evidence="1 2">
    <name type="scientific">Rossellomorea vietnamensis</name>
    <dbReference type="NCBI Taxonomy" id="218284"/>
    <lineage>
        <taxon>Bacteria</taxon>
        <taxon>Bacillati</taxon>
        <taxon>Bacillota</taxon>
        <taxon>Bacilli</taxon>
        <taxon>Bacillales</taxon>
        <taxon>Bacillaceae</taxon>
        <taxon>Rossellomorea</taxon>
    </lineage>
</organism>
<proteinExistence type="predicted"/>
<gene>
    <name evidence="1" type="ORF">N5C46_06175</name>
</gene>
<name>A0ACD4CAY9_9BACI</name>
<accession>A0ACD4CAY9</accession>
<dbReference type="Proteomes" id="UP001064027">
    <property type="component" value="Chromosome"/>
</dbReference>
<protein>
    <submittedName>
        <fullName evidence="1">Anti-sigma factor domain-containing protein</fullName>
    </submittedName>
</protein>